<dbReference type="GO" id="GO:0055085">
    <property type="term" value="P:transmembrane transport"/>
    <property type="evidence" value="ECO:0007669"/>
    <property type="project" value="InterPro"/>
</dbReference>
<evidence type="ECO:0000256" key="4">
    <source>
        <dbReference type="ARBA" id="ARBA00022692"/>
    </source>
</evidence>
<dbReference type="InterPro" id="IPR035906">
    <property type="entry name" value="MetI-like_sf"/>
</dbReference>
<feature type="transmembrane region" description="Helical" evidence="7">
    <location>
        <begin position="174"/>
        <end position="199"/>
    </location>
</feature>
<dbReference type="GO" id="GO:0005886">
    <property type="term" value="C:plasma membrane"/>
    <property type="evidence" value="ECO:0007669"/>
    <property type="project" value="UniProtKB-SubCell"/>
</dbReference>
<evidence type="ECO:0000256" key="1">
    <source>
        <dbReference type="ARBA" id="ARBA00004651"/>
    </source>
</evidence>
<dbReference type="PANTHER" id="PTHR30193:SF37">
    <property type="entry name" value="INNER MEMBRANE ABC TRANSPORTER PERMEASE PROTEIN YCJO"/>
    <property type="match status" value="1"/>
</dbReference>
<dbReference type="RefSeq" id="WP_146816900.1">
    <property type="nucleotide sequence ID" value="NZ_BJYA01000013.1"/>
</dbReference>
<dbReference type="EMBL" id="BJYA01000013">
    <property type="protein sequence ID" value="GEN46247.1"/>
    <property type="molecule type" value="Genomic_DNA"/>
</dbReference>
<evidence type="ECO:0000313" key="10">
    <source>
        <dbReference type="Proteomes" id="UP000321440"/>
    </source>
</evidence>
<evidence type="ECO:0000313" key="9">
    <source>
        <dbReference type="EMBL" id="GEN46247.1"/>
    </source>
</evidence>
<accession>A0A511W5L1</accession>
<evidence type="ECO:0000256" key="6">
    <source>
        <dbReference type="ARBA" id="ARBA00023136"/>
    </source>
</evidence>
<keyword evidence="6 7" id="KW-0472">Membrane</keyword>
<comment type="subcellular location">
    <subcellularLocation>
        <location evidence="1 7">Cell membrane</location>
        <topology evidence="1 7">Multi-pass membrane protein</topology>
    </subcellularLocation>
</comment>
<evidence type="ECO:0000259" key="8">
    <source>
        <dbReference type="PROSITE" id="PS50928"/>
    </source>
</evidence>
<dbReference type="Gene3D" id="1.10.3720.10">
    <property type="entry name" value="MetI-like"/>
    <property type="match status" value="1"/>
</dbReference>
<feature type="transmembrane region" description="Helical" evidence="7">
    <location>
        <begin position="93"/>
        <end position="114"/>
    </location>
</feature>
<evidence type="ECO:0000256" key="3">
    <source>
        <dbReference type="ARBA" id="ARBA00022475"/>
    </source>
</evidence>
<feature type="transmembrane region" description="Helical" evidence="7">
    <location>
        <begin position="126"/>
        <end position="146"/>
    </location>
</feature>
<protein>
    <submittedName>
        <fullName evidence="9">Glycerol-3-phosphate ABC transporter permease</fullName>
    </submittedName>
</protein>
<feature type="transmembrane region" description="Helical" evidence="7">
    <location>
        <begin position="220"/>
        <end position="242"/>
    </location>
</feature>
<keyword evidence="3" id="KW-1003">Cell membrane</keyword>
<proteinExistence type="inferred from homology"/>
<evidence type="ECO:0000256" key="7">
    <source>
        <dbReference type="RuleBase" id="RU363032"/>
    </source>
</evidence>
<reference evidence="9 10" key="1">
    <citation type="submission" date="2019-07" db="EMBL/GenBank/DDBJ databases">
        <title>Whole genome shotgun sequence of Alkalibacillus haloalkaliphilus NBRC 103110.</title>
        <authorList>
            <person name="Hosoyama A."/>
            <person name="Uohara A."/>
            <person name="Ohji S."/>
            <person name="Ichikawa N."/>
        </authorList>
    </citation>
    <scope>NUCLEOTIDE SEQUENCE [LARGE SCALE GENOMIC DNA]</scope>
    <source>
        <strain evidence="9 10">NBRC 103110</strain>
    </source>
</reference>
<feature type="domain" description="ABC transmembrane type-1" evidence="8">
    <location>
        <begin position="89"/>
        <end position="301"/>
    </location>
</feature>
<keyword evidence="10" id="KW-1185">Reference proteome</keyword>
<comment type="caution">
    <text evidence="9">The sequence shown here is derived from an EMBL/GenBank/DDBJ whole genome shotgun (WGS) entry which is preliminary data.</text>
</comment>
<dbReference type="PANTHER" id="PTHR30193">
    <property type="entry name" value="ABC TRANSPORTER PERMEASE PROTEIN"/>
    <property type="match status" value="1"/>
</dbReference>
<dbReference type="PROSITE" id="PS50928">
    <property type="entry name" value="ABC_TM1"/>
    <property type="match status" value="1"/>
</dbReference>
<dbReference type="OrthoDB" id="9809173at2"/>
<dbReference type="InterPro" id="IPR000515">
    <property type="entry name" value="MetI-like"/>
</dbReference>
<dbReference type="Proteomes" id="UP000321440">
    <property type="component" value="Unassembled WGS sequence"/>
</dbReference>
<dbReference type="Pfam" id="PF00528">
    <property type="entry name" value="BPD_transp_1"/>
    <property type="match status" value="1"/>
</dbReference>
<name>A0A511W5L1_9BACI</name>
<gene>
    <name evidence="9" type="ORF">AHA02nite_20230</name>
</gene>
<comment type="similarity">
    <text evidence="7">Belongs to the binding-protein-dependent transport system permease family.</text>
</comment>
<dbReference type="AlphaFoldDB" id="A0A511W5L1"/>
<dbReference type="CDD" id="cd06261">
    <property type="entry name" value="TM_PBP2"/>
    <property type="match status" value="1"/>
</dbReference>
<organism evidence="9 10">
    <name type="scientific">Alkalibacillus haloalkaliphilus</name>
    <dbReference type="NCBI Taxonomy" id="94136"/>
    <lineage>
        <taxon>Bacteria</taxon>
        <taxon>Bacillati</taxon>
        <taxon>Bacillota</taxon>
        <taxon>Bacilli</taxon>
        <taxon>Bacillales</taxon>
        <taxon>Bacillaceae</taxon>
        <taxon>Alkalibacillus</taxon>
    </lineage>
</organism>
<keyword evidence="5 7" id="KW-1133">Transmembrane helix</keyword>
<dbReference type="InterPro" id="IPR051393">
    <property type="entry name" value="ABC_transporter_permease"/>
</dbReference>
<evidence type="ECO:0000256" key="5">
    <source>
        <dbReference type="ARBA" id="ARBA00022989"/>
    </source>
</evidence>
<keyword evidence="4 7" id="KW-0812">Transmembrane</keyword>
<keyword evidence="2 7" id="KW-0813">Transport</keyword>
<sequence>MTDQVAAKQLMDPASRDKEKRKKARKNFWTAMLFMLPAIAIIGFFLFYPMFKTLYFSFFVVNSRGDTISFAGLSNYLYLWESSTFRTSMKATFLFALYTVPTTILVSLFLAVITNEKVRGIPFFRVAFSSTLGVSVAAGATIWLILLHPSVGVFNNLLAGIGFDRIGWLTSSTWALISVSITTIWMNLGFNFIILLGGLQNISEELYESARVDGAGYWTQLFKITIPLLSPTLFFVSVVTIINSFQSFGQVDILTGGGPNNSTNLIVYSIYREAFESGFFGTASAQAMILFALVLILTIIQFKFVEKKVHYQ</sequence>
<evidence type="ECO:0000256" key="2">
    <source>
        <dbReference type="ARBA" id="ARBA00022448"/>
    </source>
</evidence>
<feature type="transmembrane region" description="Helical" evidence="7">
    <location>
        <begin position="28"/>
        <end position="51"/>
    </location>
</feature>
<feature type="transmembrane region" description="Helical" evidence="7">
    <location>
        <begin position="279"/>
        <end position="300"/>
    </location>
</feature>
<dbReference type="SUPFAM" id="SSF161098">
    <property type="entry name" value="MetI-like"/>
    <property type="match status" value="1"/>
</dbReference>